<feature type="signal peptide" evidence="1">
    <location>
        <begin position="1"/>
        <end position="20"/>
    </location>
</feature>
<reference evidence="3" key="1">
    <citation type="journal article" date="2019" name="Int. J. Syst. Evol. Microbiol.">
        <title>The Global Catalogue of Microorganisms (GCM) 10K type strain sequencing project: providing services to taxonomists for standard genome sequencing and annotation.</title>
        <authorList>
            <consortium name="The Broad Institute Genomics Platform"/>
            <consortium name="The Broad Institute Genome Sequencing Center for Infectious Disease"/>
            <person name="Wu L."/>
            <person name="Ma J."/>
        </authorList>
    </citation>
    <scope>NUCLEOTIDE SEQUENCE [LARGE SCALE GENOMIC DNA]</scope>
    <source>
        <strain evidence="3">CECT 8010</strain>
    </source>
</reference>
<organism evidence="2 3">
    <name type="scientific">Parasediminibacterium paludis</name>
    <dbReference type="NCBI Taxonomy" id="908966"/>
    <lineage>
        <taxon>Bacteria</taxon>
        <taxon>Pseudomonadati</taxon>
        <taxon>Bacteroidota</taxon>
        <taxon>Chitinophagia</taxon>
        <taxon>Chitinophagales</taxon>
        <taxon>Chitinophagaceae</taxon>
        <taxon>Parasediminibacterium</taxon>
    </lineage>
</organism>
<dbReference type="RefSeq" id="WP_379015495.1">
    <property type="nucleotide sequence ID" value="NZ_JBHSDC010000029.1"/>
</dbReference>
<proteinExistence type="predicted"/>
<sequence>MKKILPLISMCFVLFSFTTADNVPAIINALKTGNAEEVSKYFDNFIDLKLPEKDEIKNVGKTQAGLTFQSFFKDNSIKGFELTSQREMGATMYLAGKLQNAGKGYNITILLKNKDGDRQIITVRIN</sequence>
<dbReference type="EMBL" id="JBHSDC010000029">
    <property type="protein sequence ID" value="MFC4233280.1"/>
    <property type="molecule type" value="Genomic_DNA"/>
</dbReference>
<dbReference type="Proteomes" id="UP001595906">
    <property type="component" value="Unassembled WGS sequence"/>
</dbReference>
<keyword evidence="3" id="KW-1185">Reference proteome</keyword>
<protein>
    <submittedName>
        <fullName evidence="2">DUF4783 domain-containing protein</fullName>
    </submittedName>
</protein>
<keyword evidence="1" id="KW-0732">Signal</keyword>
<evidence type="ECO:0000256" key="1">
    <source>
        <dbReference type="SAM" id="SignalP"/>
    </source>
</evidence>
<feature type="chain" id="PRO_5045377302" evidence="1">
    <location>
        <begin position="21"/>
        <end position="126"/>
    </location>
</feature>
<accession>A0ABV8Q177</accession>
<dbReference type="Gene3D" id="3.10.450.50">
    <property type="match status" value="1"/>
</dbReference>
<gene>
    <name evidence="2" type="ORF">ACFOW1_15365</name>
</gene>
<dbReference type="Pfam" id="PF16022">
    <property type="entry name" value="DUF4783"/>
    <property type="match status" value="1"/>
</dbReference>
<evidence type="ECO:0000313" key="3">
    <source>
        <dbReference type="Proteomes" id="UP001595906"/>
    </source>
</evidence>
<comment type="caution">
    <text evidence="2">The sequence shown here is derived from an EMBL/GenBank/DDBJ whole genome shotgun (WGS) entry which is preliminary data.</text>
</comment>
<name>A0ABV8Q177_9BACT</name>
<evidence type="ECO:0000313" key="2">
    <source>
        <dbReference type="EMBL" id="MFC4233280.1"/>
    </source>
</evidence>
<dbReference type="InterPro" id="IPR031977">
    <property type="entry name" value="DUF4783"/>
</dbReference>